<dbReference type="InterPro" id="IPR042099">
    <property type="entry name" value="ANL_N_sf"/>
</dbReference>
<comment type="caution">
    <text evidence="1">The sequence shown here is derived from an EMBL/GenBank/DDBJ whole genome shotgun (WGS) entry which is preliminary data.</text>
</comment>
<dbReference type="Gene3D" id="3.40.50.12780">
    <property type="entry name" value="N-terminal domain of ligase-like"/>
    <property type="match status" value="1"/>
</dbReference>
<name>A0A415S635_MEDGN</name>
<accession>A0A415S635</accession>
<protein>
    <submittedName>
        <fullName evidence="1">Uncharacterized protein</fullName>
    </submittedName>
</protein>
<dbReference type="EMBL" id="QRQE01000047">
    <property type="protein sequence ID" value="RHM71463.1"/>
    <property type="molecule type" value="Genomic_DNA"/>
</dbReference>
<organism evidence="1 2">
    <name type="scientific">Mediterraneibacter gnavus</name>
    <name type="common">Ruminococcus gnavus</name>
    <dbReference type="NCBI Taxonomy" id="33038"/>
    <lineage>
        <taxon>Bacteria</taxon>
        <taxon>Bacillati</taxon>
        <taxon>Bacillota</taxon>
        <taxon>Clostridia</taxon>
        <taxon>Lachnospirales</taxon>
        <taxon>Lachnospiraceae</taxon>
        <taxon>Mediterraneibacter</taxon>
    </lineage>
</organism>
<reference evidence="1 2" key="1">
    <citation type="submission" date="2018-08" db="EMBL/GenBank/DDBJ databases">
        <title>A genome reference for cultivated species of the human gut microbiota.</title>
        <authorList>
            <person name="Zou Y."/>
            <person name="Xue W."/>
            <person name="Luo G."/>
        </authorList>
    </citation>
    <scope>NUCLEOTIDE SEQUENCE [LARGE SCALE GENOMIC DNA]</scope>
    <source>
        <strain evidence="1 2">AF33-12</strain>
    </source>
</reference>
<dbReference type="RefSeq" id="WP_118445084.1">
    <property type="nucleotide sequence ID" value="NZ_JBCPGC010000127.1"/>
</dbReference>
<evidence type="ECO:0000313" key="1">
    <source>
        <dbReference type="EMBL" id="RHM71463.1"/>
    </source>
</evidence>
<evidence type="ECO:0000313" key="2">
    <source>
        <dbReference type="Proteomes" id="UP000285610"/>
    </source>
</evidence>
<dbReference type="SUPFAM" id="SSF56801">
    <property type="entry name" value="Acetyl-CoA synthetase-like"/>
    <property type="match status" value="1"/>
</dbReference>
<dbReference type="AlphaFoldDB" id="A0A415S635"/>
<sequence>MRQINVPWRGTKQLDSDTILKKTIDIVFDREKGSPFWLEFQQKKKLDIVEEIKTEKDLVKLGSPEEVTQSITYALQNYPISYFVPKCMMKDKSRLMLSVTGGTTGPEKTVAFDKKNLFYDFGHMGAYFLKLHNFTYQSDGYNLLYAGPTGNHYVGKSINRMAESTNGLFFTIDMDTRIFKKYVMEKKYEEIEIYLQHIMEQILQILNTKKIDCLVTTSRILEELFKYIDVSKLNLKMIMNSGTATSPDTLKILTEEVYKDSIFFGAYGNAMFGPAFEIPRKKGDYNMRYYSNYPYIQMQVIKDENSFETVKYGETGKVMMRRYTPECFIPFYVERDIAERIAGTEEYGIMWDGIMNPRLDSSIAENIIEGIY</sequence>
<gene>
    <name evidence="1" type="ORF">DWZ50_15505</name>
</gene>
<dbReference type="Proteomes" id="UP000285610">
    <property type="component" value="Unassembled WGS sequence"/>
</dbReference>
<proteinExistence type="predicted"/>